<evidence type="ECO:0000313" key="2">
    <source>
        <dbReference type="Proteomes" id="UP000494174"/>
    </source>
</evidence>
<organism evidence="1 2">
    <name type="scientific">Burkholderia lata (strain ATCC 17760 / DSM 23089 / LMG 22485 / NCIMB 9086 / R18194 / 383)</name>
    <dbReference type="NCBI Taxonomy" id="482957"/>
    <lineage>
        <taxon>Bacteria</taxon>
        <taxon>Pseudomonadati</taxon>
        <taxon>Pseudomonadota</taxon>
        <taxon>Betaproteobacteria</taxon>
        <taxon>Burkholderiales</taxon>
        <taxon>Burkholderiaceae</taxon>
        <taxon>Burkholderia</taxon>
        <taxon>Burkholderia cepacia complex</taxon>
    </lineage>
</organism>
<name>A0A6P2H5H4_BURL3</name>
<gene>
    <name evidence="1" type="ORF">BLA15945_00358</name>
</gene>
<sequence length="48" mass="5643">MPNRILIIGLYFRIYFEEFELEGMENQSGGHLEVDVFYVNSMKSVRVA</sequence>
<dbReference type="AlphaFoldDB" id="A0A6P2H5H4"/>
<proteinExistence type="predicted"/>
<evidence type="ECO:0000313" key="1">
    <source>
        <dbReference type="EMBL" id="VWB11293.1"/>
    </source>
</evidence>
<dbReference type="Proteomes" id="UP000494174">
    <property type="component" value="Unassembled WGS sequence"/>
</dbReference>
<reference evidence="1 2" key="1">
    <citation type="submission" date="2019-09" db="EMBL/GenBank/DDBJ databases">
        <authorList>
            <person name="Depoorter E."/>
        </authorList>
    </citation>
    <scope>NUCLEOTIDE SEQUENCE [LARGE SCALE GENOMIC DNA]</scope>
    <source>
        <strain evidence="1">R-15945</strain>
    </source>
</reference>
<protein>
    <submittedName>
        <fullName evidence="1">Uncharacterized protein</fullName>
    </submittedName>
</protein>
<accession>A0A6P2H5H4</accession>
<dbReference type="EMBL" id="CABVPU010000001">
    <property type="protein sequence ID" value="VWB11293.1"/>
    <property type="molecule type" value="Genomic_DNA"/>
</dbReference>